<keyword evidence="2" id="KW-1185">Reference proteome</keyword>
<reference evidence="1" key="1">
    <citation type="submission" date="2020-07" db="EMBL/GenBank/DDBJ databases">
        <title>Multicomponent nature underlies the extraordinary mechanical properties of spider dragline silk.</title>
        <authorList>
            <person name="Kono N."/>
            <person name="Nakamura H."/>
            <person name="Mori M."/>
            <person name="Yoshida Y."/>
            <person name="Ohtoshi R."/>
            <person name="Malay A.D."/>
            <person name="Moran D.A.P."/>
            <person name="Tomita M."/>
            <person name="Numata K."/>
            <person name="Arakawa K."/>
        </authorList>
    </citation>
    <scope>NUCLEOTIDE SEQUENCE</scope>
</reference>
<comment type="caution">
    <text evidence="1">The sequence shown here is derived from an EMBL/GenBank/DDBJ whole genome shotgun (WGS) entry which is preliminary data.</text>
</comment>
<protein>
    <submittedName>
        <fullName evidence="1">Uncharacterized protein</fullName>
    </submittedName>
</protein>
<proteinExistence type="predicted"/>
<evidence type="ECO:0000313" key="1">
    <source>
        <dbReference type="EMBL" id="GFQ64307.1"/>
    </source>
</evidence>
<name>A0A8X6GZS4_TRICU</name>
<gene>
    <name evidence="1" type="ORF">TNCT_313741</name>
</gene>
<dbReference type="AlphaFoldDB" id="A0A8X6GZS4"/>
<sequence length="106" mass="11362">MNVKGRDWHLGGNILKGEGGAHSKTERCLGKKMQVEFANGGIPYIDHDIGDPFSSSVVSDGQSPTERLQGTFRSSSVWLSVSEDVSGSAIAYSAEGELIPKWFCSA</sequence>
<evidence type="ECO:0000313" key="2">
    <source>
        <dbReference type="Proteomes" id="UP000887116"/>
    </source>
</evidence>
<dbReference type="Proteomes" id="UP000887116">
    <property type="component" value="Unassembled WGS sequence"/>
</dbReference>
<dbReference type="EMBL" id="BMAO01000084">
    <property type="protein sequence ID" value="GFQ64307.1"/>
    <property type="molecule type" value="Genomic_DNA"/>
</dbReference>
<accession>A0A8X6GZS4</accession>
<organism evidence="1 2">
    <name type="scientific">Trichonephila clavata</name>
    <name type="common">Joro spider</name>
    <name type="synonym">Nephila clavata</name>
    <dbReference type="NCBI Taxonomy" id="2740835"/>
    <lineage>
        <taxon>Eukaryota</taxon>
        <taxon>Metazoa</taxon>
        <taxon>Ecdysozoa</taxon>
        <taxon>Arthropoda</taxon>
        <taxon>Chelicerata</taxon>
        <taxon>Arachnida</taxon>
        <taxon>Araneae</taxon>
        <taxon>Araneomorphae</taxon>
        <taxon>Entelegynae</taxon>
        <taxon>Araneoidea</taxon>
        <taxon>Nephilidae</taxon>
        <taxon>Trichonephila</taxon>
    </lineage>
</organism>